<sequence length="116" mass="12859">MEEAIANGDLESVRFLLDAGHNPNPPVTTPYLFLTEDHAMISLLLSYGADPKIPDENGFLLSDYTDDPAIIELLTTEKNIILAKPSKFTKYRGTLRSTSARAKTRRRARPQAQAQG</sequence>
<dbReference type="AlphaFoldDB" id="A0A6C0DSS9"/>
<dbReference type="SUPFAM" id="SSF48403">
    <property type="entry name" value="Ankyrin repeat"/>
    <property type="match status" value="1"/>
</dbReference>
<evidence type="ECO:0000313" key="2">
    <source>
        <dbReference type="EMBL" id="QHT19420.1"/>
    </source>
</evidence>
<dbReference type="InterPro" id="IPR036770">
    <property type="entry name" value="Ankyrin_rpt-contain_sf"/>
</dbReference>
<accession>A0A6C0DSS9</accession>
<evidence type="ECO:0000256" key="1">
    <source>
        <dbReference type="SAM" id="MobiDB-lite"/>
    </source>
</evidence>
<name>A0A6C0DSS9_9ZZZZ</name>
<dbReference type="EMBL" id="MN739665">
    <property type="protein sequence ID" value="QHT19420.1"/>
    <property type="molecule type" value="Genomic_DNA"/>
</dbReference>
<evidence type="ECO:0008006" key="3">
    <source>
        <dbReference type="Google" id="ProtNLM"/>
    </source>
</evidence>
<feature type="region of interest" description="Disordered" evidence="1">
    <location>
        <begin position="94"/>
        <end position="116"/>
    </location>
</feature>
<reference evidence="2" key="1">
    <citation type="journal article" date="2020" name="Nature">
        <title>Giant virus diversity and host interactions through global metagenomics.</title>
        <authorList>
            <person name="Schulz F."/>
            <person name="Roux S."/>
            <person name="Paez-Espino D."/>
            <person name="Jungbluth S."/>
            <person name="Walsh D.A."/>
            <person name="Denef V.J."/>
            <person name="McMahon K.D."/>
            <person name="Konstantinidis K.T."/>
            <person name="Eloe-Fadrosh E.A."/>
            <person name="Kyrpides N.C."/>
            <person name="Woyke T."/>
        </authorList>
    </citation>
    <scope>NUCLEOTIDE SEQUENCE</scope>
    <source>
        <strain evidence="2">GVMAG-M-3300023174-57</strain>
    </source>
</reference>
<dbReference type="Gene3D" id="1.25.40.20">
    <property type="entry name" value="Ankyrin repeat-containing domain"/>
    <property type="match status" value="1"/>
</dbReference>
<proteinExistence type="predicted"/>
<protein>
    <recommendedName>
        <fullName evidence="3">Ankyrin repeat protein</fullName>
    </recommendedName>
</protein>
<organism evidence="2">
    <name type="scientific">viral metagenome</name>
    <dbReference type="NCBI Taxonomy" id="1070528"/>
    <lineage>
        <taxon>unclassified sequences</taxon>
        <taxon>metagenomes</taxon>
        <taxon>organismal metagenomes</taxon>
    </lineage>
</organism>